<dbReference type="Gene3D" id="1.20.1250.20">
    <property type="entry name" value="MFS general substrate transporter like domains"/>
    <property type="match status" value="1"/>
</dbReference>
<dbReference type="InterPro" id="IPR011701">
    <property type="entry name" value="MFS"/>
</dbReference>
<evidence type="ECO:0000256" key="1">
    <source>
        <dbReference type="ARBA" id="ARBA00004141"/>
    </source>
</evidence>
<feature type="transmembrane region" description="Helical" evidence="6">
    <location>
        <begin position="134"/>
        <end position="153"/>
    </location>
</feature>
<dbReference type="PANTHER" id="PTHR23502">
    <property type="entry name" value="MAJOR FACILITATOR SUPERFAMILY"/>
    <property type="match status" value="1"/>
</dbReference>
<feature type="region of interest" description="Disordered" evidence="5">
    <location>
        <begin position="263"/>
        <end position="292"/>
    </location>
</feature>
<dbReference type="Pfam" id="PF07690">
    <property type="entry name" value="MFS_1"/>
    <property type="match status" value="1"/>
</dbReference>
<evidence type="ECO:0000256" key="4">
    <source>
        <dbReference type="ARBA" id="ARBA00023136"/>
    </source>
</evidence>
<evidence type="ECO:0000256" key="3">
    <source>
        <dbReference type="ARBA" id="ARBA00022989"/>
    </source>
</evidence>
<feature type="transmembrane region" description="Helical" evidence="6">
    <location>
        <begin position="427"/>
        <end position="448"/>
    </location>
</feature>
<evidence type="ECO:0000313" key="8">
    <source>
        <dbReference type="EMBL" id="CAK7236642.1"/>
    </source>
</evidence>
<sequence>MGLGVLDTRDGHHAPGTVTLDLSAAHVLQAEQVWKRGSGKDADIVLVPQPSEDANDPLNWPSLKKFSVFFIILLGTAFITVVPAPMLNAGIAQVSIDLDRSFSDITKQSGYMLLSLGAVSPFASALARKYGKRPVFVVSSIFGLAGCLVAESANTYSTLVAGRVLQGVGASAYESLCTSVVTDLYFVHQRGFYVAMVVFFLTSLSNGVSVLAGLITTNLGWHYNFYILLPFVALQTILVIFFVPETTYNRSIVYNIDRVGSEDDEDNKEERATQTSHVETSHAEKEVAPTAPDAVPFSEERAYNDTTGLPPRKSYVQQLALYNGVFTDKPLWAMVLASFVIMANAIASFNIFISGLIMAWFVAMSVIAGVMFTLPPWGFDAAQIGYVSAGPLIGGTIASAFLALVSDPLIRYMTRKNKGVYEPEFRLVLASVGGALTISGLSGFGYTVQTGQSIYLISFLWGMTLCGMSIVASITMAYALDSHPAHSVEIFIMNITFKNFFFYGLTNYIVEWFTDQGAQNLFGVIAGITGFLMLLTFPMYIYGKRYRHYWSSHNLLVKLHLDDDPHASHDTH</sequence>
<feature type="transmembrane region" description="Helical" evidence="6">
    <location>
        <begin position="223"/>
        <end position="243"/>
    </location>
</feature>
<dbReference type="InterPro" id="IPR020846">
    <property type="entry name" value="MFS_dom"/>
</dbReference>
<dbReference type="PROSITE" id="PS50850">
    <property type="entry name" value="MFS"/>
    <property type="match status" value="1"/>
</dbReference>
<feature type="transmembrane region" description="Helical" evidence="6">
    <location>
        <begin position="68"/>
        <end position="89"/>
    </location>
</feature>
<feature type="transmembrane region" description="Helical" evidence="6">
    <location>
        <begin position="454"/>
        <end position="478"/>
    </location>
</feature>
<protein>
    <recommendedName>
        <fullName evidence="7">Major facilitator superfamily (MFS) profile domain-containing protein</fullName>
    </recommendedName>
</protein>
<feature type="transmembrane region" description="Helical" evidence="6">
    <location>
        <begin position="490"/>
        <end position="509"/>
    </location>
</feature>
<proteinExistence type="predicted"/>
<feature type="transmembrane region" description="Helical" evidence="6">
    <location>
        <begin position="331"/>
        <end position="352"/>
    </location>
</feature>
<organism evidence="8 9">
    <name type="scientific">Sporothrix bragantina</name>
    <dbReference type="NCBI Taxonomy" id="671064"/>
    <lineage>
        <taxon>Eukaryota</taxon>
        <taxon>Fungi</taxon>
        <taxon>Dikarya</taxon>
        <taxon>Ascomycota</taxon>
        <taxon>Pezizomycotina</taxon>
        <taxon>Sordariomycetes</taxon>
        <taxon>Sordariomycetidae</taxon>
        <taxon>Ophiostomatales</taxon>
        <taxon>Ophiostomataceae</taxon>
        <taxon>Sporothrix</taxon>
    </lineage>
</organism>
<keyword evidence="2 6" id="KW-0812">Transmembrane</keyword>
<reference evidence="8 9" key="1">
    <citation type="submission" date="2024-01" db="EMBL/GenBank/DDBJ databases">
        <authorList>
            <person name="Allen C."/>
            <person name="Tagirdzhanova G."/>
        </authorList>
    </citation>
    <scope>NUCLEOTIDE SEQUENCE [LARGE SCALE GENOMIC DNA]</scope>
</reference>
<feature type="transmembrane region" description="Helical" evidence="6">
    <location>
        <begin position="359"/>
        <end position="378"/>
    </location>
</feature>
<evidence type="ECO:0000256" key="2">
    <source>
        <dbReference type="ARBA" id="ARBA00022692"/>
    </source>
</evidence>
<evidence type="ECO:0000256" key="5">
    <source>
        <dbReference type="SAM" id="MobiDB-lite"/>
    </source>
</evidence>
<evidence type="ECO:0000259" key="7">
    <source>
        <dbReference type="PROSITE" id="PS50850"/>
    </source>
</evidence>
<evidence type="ECO:0000313" key="9">
    <source>
        <dbReference type="Proteomes" id="UP001642406"/>
    </source>
</evidence>
<dbReference type="Proteomes" id="UP001642406">
    <property type="component" value="Unassembled WGS sequence"/>
</dbReference>
<name>A0ABP0CYJ9_9PEZI</name>
<feature type="transmembrane region" description="Helical" evidence="6">
    <location>
        <begin position="192"/>
        <end position="216"/>
    </location>
</feature>
<comment type="caution">
    <text evidence="8">The sequence shown here is derived from an EMBL/GenBank/DDBJ whole genome shotgun (WGS) entry which is preliminary data.</text>
</comment>
<keyword evidence="4 6" id="KW-0472">Membrane</keyword>
<gene>
    <name evidence="8" type="ORF">SBRCBS47491_009707</name>
</gene>
<evidence type="ECO:0000256" key="6">
    <source>
        <dbReference type="SAM" id="Phobius"/>
    </source>
</evidence>
<dbReference type="PANTHER" id="PTHR23502:SF29">
    <property type="entry name" value="TRANSPORTER, PUTATIVE (AFU_ORTHOLOGUE AFUA_6G06680)-RELATED"/>
    <property type="match status" value="1"/>
</dbReference>
<dbReference type="InterPro" id="IPR036259">
    <property type="entry name" value="MFS_trans_sf"/>
</dbReference>
<feature type="transmembrane region" description="Helical" evidence="6">
    <location>
        <begin position="384"/>
        <end position="406"/>
    </location>
</feature>
<keyword evidence="9" id="KW-1185">Reference proteome</keyword>
<feature type="domain" description="Major facilitator superfamily (MFS) profile" evidence="7">
    <location>
        <begin position="69"/>
        <end position="544"/>
    </location>
</feature>
<keyword evidence="3 6" id="KW-1133">Transmembrane helix</keyword>
<accession>A0ABP0CYJ9</accession>
<dbReference type="SUPFAM" id="SSF103473">
    <property type="entry name" value="MFS general substrate transporter"/>
    <property type="match status" value="1"/>
</dbReference>
<feature type="transmembrane region" description="Helical" evidence="6">
    <location>
        <begin position="109"/>
        <end position="127"/>
    </location>
</feature>
<comment type="subcellular location">
    <subcellularLocation>
        <location evidence="1">Membrane</location>
        <topology evidence="1">Multi-pass membrane protein</topology>
    </subcellularLocation>
</comment>
<feature type="transmembrane region" description="Helical" evidence="6">
    <location>
        <begin position="521"/>
        <end position="542"/>
    </location>
</feature>
<dbReference type="EMBL" id="CAWUHC010000163">
    <property type="protein sequence ID" value="CAK7236642.1"/>
    <property type="molecule type" value="Genomic_DNA"/>
</dbReference>